<accession>A0A1H0SQW6</accession>
<dbReference type="PIRSF" id="PIRSF034452">
    <property type="entry name" value="TIM-br_sig_trnsd"/>
    <property type="match status" value="1"/>
</dbReference>
<dbReference type="PANTHER" id="PTHR31862">
    <property type="entry name" value="UPF0261 DOMAIN PROTEIN (AFU_ORTHOLOGUE AFUA_1G10120)"/>
    <property type="match status" value="1"/>
</dbReference>
<feature type="domain" description="TIM-barrel" evidence="1">
    <location>
        <begin position="9"/>
        <end position="272"/>
    </location>
</feature>
<reference evidence="2 3" key="1">
    <citation type="submission" date="2016-10" db="EMBL/GenBank/DDBJ databases">
        <authorList>
            <person name="de Groot N.N."/>
        </authorList>
    </citation>
    <scope>NUCLEOTIDE SEQUENCE [LARGE SCALE GENOMIC DNA]</scope>
    <source>
        <strain evidence="2 3">S137</strain>
    </source>
</reference>
<sequence>MLRKNRQDILAGLRENLNKGKILTGLGTGMEEILKHIDRTNVDFVALYHTGRLQQAGRNLMSSLLSYDDANSLMQAKGEDLLPVVKKTPLIAGVCGTDPFRKMDMFLAQLKEQGFNGVQNFPTVGIIDGRFRANLEGTDLGYQLEVDMVREAHELDLFTCPFVFDVEQGKAMTEAGADVLVIHLGIVTKAMLNAGNVPPLSDCCALAEKIMRESKAIRPDVITLVCGQRMAASEDAAYIVEHVPELDGFFSFYPLKSEDTERSLQVRVRSYKVLDKMKAFVARKQGAMSDGSL</sequence>
<evidence type="ECO:0000313" key="2">
    <source>
        <dbReference type="EMBL" id="SDP44131.1"/>
    </source>
</evidence>
<dbReference type="PANTHER" id="PTHR31862:SF1">
    <property type="entry name" value="UPF0261 DOMAIN PROTEIN (AFU_ORTHOLOGUE AFUA_1G10120)"/>
    <property type="match status" value="1"/>
</dbReference>
<dbReference type="EMBL" id="FNJQ01000019">
    <property type="protein sequence ID" value="SDP44131.1"/>
    <property type="molecule type" value="Genomic_DNA"/>
</dbReference>
<dbReference type="SUPFAM" id="SSF51621">
    <property type="entry name" value="Phosphoenolpyruvate/pyruvate domain"/>
    <property type="match status" value="1"/>
</dbReference>
<proteinExistence type="predicted"/>
<dbReference type="GO" id="GO:0003824">
    <property type="term" value="F:catalytic activity"/>
    <property type="evidence" value="ECO:0007669"/>
    <property type="project" value="InterPro"/>
</dbReference>
<gene>
    <name evidence="2" type="ORF">SAMN05216366_11930</name>
</gene>
<name>A0A1H0SQW6_SELRU</name>
<dbReference type="InterPro" id="IPR015813">
    <property type="entry name" value="Pyrv/PenolPyrv_kinase-like_dom"/>
</dbReference>
<dbReference type="Gene3D" id="3.20.20.70">
    <property type="entry name" value="Aldolase class I"/>
    <property type="match status" value="1"/>
</dbReference>
<protein>
    <submittedName>
        <fullName evidence="2">Predicted TIM-barrel enzyme</fullName>
    </submittedName>
</protein>
<dbReference type="InterPro" id="IPR013785">
    <property type="entry name" value="Aldolase_TIM"/>
</dbReference>
<dbReference type="InterPro" id="IPR009215">
    <property type="entry name" value="TIM-br_IGPS-like"/>
</dbReference>
<dbReference type="AlphaFoldDB" id="A0A1H0SQW6"/>
<evidence type="ECO:0000259" key="1">
    <source>
        <dbReference type="Pfam" id="PF09370"/>
    </source>
</evidence>
<dbReference type="RefSeq" id="WP_074572558.1">
    <property type="nucleotide sequence ID" value="NZ_FNJQ01000019.1"/>
</dbReference>
<evidence type="ECO:0000313" key="3">
    <source>
        <dbReference type="Proteomes" id="UP000182412"/>
    </source>
</evidence>
<dbReference type="InterPro" id="IPR051353">
    <property type="entry name" value="Tobamovirus_resist_UPF0261"/>
</dbReference>
<organism evidence="2 3">
    <name type="scientific">Selenomonas ruminantium</name>
    <dbReference type="NCBI Taxonomy" id="971"/>
    <lineage>
        <taxon>Bacteria</taxon>
        <taxon>Bacillati</taxon>
        <taxon>Bacillota</taxon>
        <taxon>Negativicutes</taxon>
        <taxon>Selenomonadales</taxon>
        <taxon>Selenomonadaceae</taxon>
        <taxon>Selenomonas</taxon>
    </lineage>
</organism>
<dbReference type="OrthoDB" id="247151at2"/>
<dbReference type="Proteomes" id="UP000182412">
    <property type="component" value="Unassembled WGS sequence"/>
</dbReference>
<dbReference type="Pfam" id="PF09370">
    <property type="entry name" value="PEP_hydrolase"/>
    <property type="match status" value="1"/>
</dbReference>